<comment type="caution">
    <text evidence="7">The sequence shown here is derived from an EMBL/GenBank/DDBJ whole genome shotgun (WGS) entry which is preliminary data.</text>
</comment>
<protein>
    <recommendedName>
        <fullName evidence="3">Lysine N-acyltransferase MbtK</fullName>
    </recommendedName>
    <alternativeName>
        <fullName evidence="5">Mycobactin synthase protein K</fullName>
    </alternativeName>
</protein>
<dbReference type="EMBL" id="JBHMDG010000012">
    <property type="protein sequence ID" value="MFB9313467.1"/>
    <property type="molecule type" value="Genomic_DNA"/>
</dbReference>
<feature type="domain" description="N-acetyltransferase" evidence="6">
    <location>
        <begin position="15"/>
        <end position="175"/>
    </location>
</feature>
<dbReference type="Gene3D" id="3.40.630.30">
    <property type="match status" value="1"/>
</dbReference>
<dbReference type="SUPFAM" id="SSF55729">
    <property type="entry name" value="Acyl-CoA N-acyltransferases (Nat)"/>
    <property type="match status" value="1"/>
</dbReference>
<dbReference type="Pfam" id="PF13523">
    <property type="entry name" value="Acetyltransf_8"/>
    <property type="match status" value="1"/>
</dbReference>
<comment type="function">
    <text evidence="1">Acyltransferase required for the direct transfer of medium- to long-chain fatty acyl moieties from a carrier protein (MbtL) on to the epsilon-amino group of lysine residue in the mycobactin core.</text>
</comment>
<dbReference type="PROSITE" id="PS51186">
    <property type="entry name" value="GNAT"/>
    <property type="match status" value="1"/>
</dbReference>
<dbReference type="PANTHER" id="PTHR31438">
    <property type="entry name" value="LYSINE N-ACYLTRANSFERASE C17G9.06C-RELATED"/>
    <property type="match status" value="1"/>
</dbReference>
<name>A0ABV5K9R1_9ACTN</name>
<dbReference type="SMART" id="SM01006">
    <property type="entry name" value="AlcB"/>
    <property type="match status" value="1"/>
</dbReference>
<reference evidence="7 8" key="1">
    <citation type="submission" date="2024-09" db="EMBL/GenBank/DDBJ databases">
        <authorList>
            <person name="Sun Q."/>
            <person name="Mori K."/>
        </authorList>
    </citation>
    <scope>NUCLEOTIDE SEQUENCE [LARGE SCALE GENOMIC DNA]</scope>
    <source>
        <strain evidence="7 8">JCM 9626</strain>
    </source>
</reference>
<dbReference type="InterPro" id="IPR000182">
    <property type="entry name" value="GNAT_dom"/>
</dbReference>
<sequence>MTLRLDPLDPASDAEVVHAWVVEDRAQFWMMQDHTLEEVREVYEWIAEQPTHAAYLVRDDDRPVALFQTYDPRAEEVGEHFAVLEGDVGIHFMLAPATLARPGFTAEVVGFLAQQVFADPAVRRVVAEPDDRNAKAVALVQRLGFELGPVITLSTKPARLAFWTREAYESSLAKNTSA</sequence>
<accession>A0ABV5K9R1</accession>
<evidence type="ECO:0000256" key="5">
    <source>
        <dbReference type="ARBA" id="ARBA00031122"/>
    </source>
</evidence>
<keyword evidence="8" id="KW-1185">Reference proteome</keyword>
<dbReference type="RefSeq" id="WP_140007903.1">
    <property type="nucleotide sequence ID" value="NZ_JBHMDG010000012.1"/>
</dbReference>
<dbReference type="GO" id="GO:0016746">
    <property type="term" value="F:acyltransferase activity"/>
    <property type="evidence" value="ECO:0007669"/>
    <property type="project" value="UniProtKB-KW"/>
</dbReference>
<evidence type="ECO:0000313" key="7">
    <source>
        <dbReference type="EMBL" id="MFB9313467.1"/>
    </source>
</evidence>
<evidence type="ECO:0000256" key="2">
    <source>
        <dbReference type="ARBA" id="ARBA00005102"/>
    </source>
</evidence>
<keyword evidence="7" id="KW-0012">Acyltransferase</keyword>
<evidence type="ECO:0000259" key="6">
    <source>
        <dbReference type="PROSITE" id="PS51186"/>
    </source>
</evidence>
<evidence type="ECO:0000256" key="4">
    <source>
        <dbReference type="ARBA" id="ARBA00023251"/>
    </source>
</evidence>
<keyword evidence="4" id="KW-0046">Antibiotic resistance</keyword>
<organism evidence="7 8">
    <name type="scientific">Nocardioides plantarum</name>
    <dbReference type="NCBI Taxonomy" id="29299"/>
    <lineage>
        <taxon>Bacteria</taxon>
        <taxon>Bacillati</taxon>
        <taxon>Actinomycetota</taxon>
        <taxon>Actinomycetes</taxon>
        <taxon>Propionibacteriales</taxon>
        <taxon>Nocardioidaceae</taxon>
        <taxon>Nocardioides</taxon>
    </lineage>
</organism>
<dbReference type="InterPro" id="IPR016181">
    <property type="entry name" value="Acyl_CoA_acyltransferase"/>
</dbReference>
<dbReference type="PANTHER" id="PTHR31438:SF1">
    <property type="entry name" value="LYSINE N-ACYLTRANSFERASE C17G9.06C-RELATED"/>
    <property type="match status" value="1"/>
</dbReference>
<evidence type="ECO:0000256" key="1">
    <source>
        <dbReference type="ARBA" id="ARBA00003818"/>
    </source>
</evidence>
<dbReference type="Proteomes" id="UP001589750">
    <property type="component" value="Unassembled WGS sequence"/>
</dbReference>
<comment type="pathway">
    <text evidence="2">Siderophore biosynthesis; mycobactin biosynthesis.</text>
</comment>
<evidence type="ECO:0000313" key="8">
    <source>
        <dbReference type="Proteomes" id="UP001589750"/>
    </source>
</evidence>
<proteinExistence type="predicted"/>
<gene>
    <name evidence="7" type="ORF">ACFFRI_10475</name>
</gene>
<evidence type="ECO:0000256" key="3">
    <source>
        <dbReference type="ARBA" id="ARBA00020586"/>
    </source>
</evidence>
<dbReference type="InterPro" id="IPR019432">
    <property type="entry name" value="Acyltransferase_MbtK/IucB-like"/>
</dbReference>
<keyword evidence="7" id="KW-0808">Transferase</keyword>